<proteinExistence type="predicted"/>
<reference evidence="2" key="1">
    <citation type="submission" date="2021-02" db="EMBL/GenBank/DDBJ databases">
        <authorList>
            <person name="Nowell W R."/>
        </authorList>
    </citation>
    <scope>NUCLEOTIDE SEQUENCE</scope>
</reference>
<evidence type="ECO:0000256" key="1">
    <source>
        <dbReference type="SAM" id="Coils"/>
    </source>
</evidence>
<feature type="coiled-coil region" evidence="1">
    <location>
        <begin position="17"/>
        <end position="44"/>
    </location>
</feature>
<keyword evidence="1" id="KW-0175">Coiled coil</keyword>
<organism evidence="2 3">
    <name type="scientific">Didymodactylos carnosus</name>
    <dbReference type="NCBI Taxonomy" id="1234261"/>
    <lineage>
        <taxon>Eukaryota</taxon>
        <taxon>Metazoa</taxon>
        <taxon>Spiralia</taxon>
        <taxon>Gnathifera</taxon>
        <taxon>Rotifera</taxon>
        <taxon>Eurotatoria</taxon>
        <taxon>Bdelloidea</taxon>
        <taxon>Philodinida</taxon>
        <taxon>Philodinidae</taxon>
        <taxon>Didymodactylos</taxon>
    </lineage>
</organism>
<dbReference type="EMBL" id="CAJOBC010090292">
    <property type="protein sequence ID" value="CAF4389397.1"/>
    <property type="molecule type" value="Genomic_DNA"/>
</dbReference>
<gene>
    <name evidence="2" type="ORF">SRO942_LOCUS38796</name>
</gene>
<feature type="non-terminal residue" evidence="2">
    <location>
        <position position="1"/>
    </location>
</feature>
<dbReference type="AlphaFoldDB" id="A0A8S2VEP3"/>
<evidence type="ECO:0000313" key="2">
    <source>
        <dbReference type="EMBL" id="CAF4389397.1"/>
    </source>
</evidence>
<accession>A0A8S2VEP3</accession>
<comment type="caution">
    <text evidence="2">The sequence shown here is derived from an EMBL/GenBank/DDBJ whole genome shotgun (WGS) entry which is preliminary data.</text>
</comment>
<dbReference type="Proteomes" id="UP000681722">
    <property type="component" value="Unassembled WGS sequence"/>
</dbReference>
<evidence type="ECO:0000313" key="3">
    <source>
        <dbReference type="Proteomes" id="UP000681722"/>
    </source>
</evidence>
<name>A0A8S2VEP3_9BILA</name>
<protein>
    <submittedName>
        <fullName evidence="2">Uncharacterized protein</fullName>
    </submittedName>
</protein>
<sequence>MGAKRDFDFESFGREQVDQQKAEISKLEAELQLQKKRIVLYESTMPGSGQLADEHDTNNF</sequence>